<dbReference type="OMA" id="YHHASIC"/>
<proteinExistence type="predicted"/>
<dbReference type="InParanoid" id="E3M9F6"/>
<accession>E3M9F6</accession>
<dbReference type="EMBL" id="DS268430">
    <property type="protein sequence ID" value="EFO96410.1"/>
    <property type="molecule type" value="Genomic_DNA"/>
</dbReference>
<evidence type="ECO:0000313" key="1">
    <source>
        <dbReference type="EMBL" id="EFO96410.1"/>
    </source>
</evidence>
<reference evidence="1" key="1">
    <citation type="submission" date="2007-07" db="EMBL/GenBank/DDBJ databases">
        <title>PCAP assembly of the Caenorhabditis remanei genome.</title>
        <authorList>
            <consortium name="The Caenorhabditis remanei Sequencing Consortium"/>
            <person name="Wilson R.K."/>
        </authorList>
    </citation>
    <scope>NUCLEOTIDE SEQUENCE [LARGE SCALE GENOMIC DNA]</scope>
    <source>
        <strain evidence="1">PB4641</strain>
    </source>
</reference>
<dbReference type="OrthoDB" id="5875705at2759"/>
<protein>
    <submittedName>
        <fullName evidence="1">Uncharacterized protein</fullName>
    </submittedName>
</protein>
<dbReference type="AlphaFoldDB" id="E3M9F6"/>
<gene>
    <name evidence="1" type="ORF">CRE_14539</name>
</gene>
<sequence length="134" mass="15430">MNGPSITSEIIEAAKQRAITIHTQRITDQTMRAIQQDNKPPAKCRLCKRNHLTYECTTIPQDQKLQKCLDQRLCILCLNKAFHHPTNCRLIKKPHLICKNYHCGKKFSIHHASICDKAPEPVPITEMDEEESDQ</sequence>
<evidence type="ECO:0000313" key="2">
    <source>
        <dbReference type="Proteomes" id="UP000008281"/>
    </source>
</evidence>
<name>E3M9F6_CAERE</name>
<organism evidence="2">
    <name type="scientific">Caenorhabditis remanei</name>
    <name type="common">Caenorhabditis vulgaris</name>
    <dbReference type="NCBI Taxonomy" id="31234"/>
    <lineage>
        <taxon>Eukaryota</taxon>
        <taxon>Metazoa</taxon>
        <taxon>Ecdysozoa</taxon>
        <taxon>Nematoda</taxon>
        <taxon>Chromadorea</taxon>
        <taxon>Rhabditida</taxon>
        <taxon>Rhabditina</taxon>
        <taxon>Rhabditomorpha</taxon>
        <taxon>Rhabditoidea</taxon>
        <taxon>Rhabditidae</taxon>
        <taxon>Peloderinae</taxon>
        <taxon>Caenorhabditis</taxon>
    </lineage>
</organism>
<dbReference type="HOGENOM" id="CLU_147582_0_0_1"/>
<keyword evidence="2" id="KW-1185">Reference proteome</keyword>
<dbReference type="Proteomes" id="UP000008281">
    <property type="component" value="Unassembled WGS sequence"/>
</dbReference>